<keyword evidence="2" id="KW-1185">Reference proteome</keyword>
<proteinExistence type="predicted"/>
<gene>
    <name evidence="1" type="ORF">MDA_GLEAN10021238</name>
</gene>
<dbReference type="AlphaFoldDB" id="L5MEF7"/>
<accession>L5MEF7</accession>
<reference evidence="2" key="1">
    <citation type="journal article" date="2013" name="Science">
        <title>Comparative analysis of bat genomes provides insight into the evolution of flight and immunity.</title>
        <authorList>
            <person name="Zhang G."/>
            <person name="Cowled C."/>
            <person name="Shi Z."/>
            <person name="Huang Z."/>
            <person name="Bishop-Lilly K.A."/>
            <person name="Fang X."/>
            <person name="Wynne J.W."/>
            <person name="Xiong Z."/>
            <person name="Baker M.L."/>
            <person name="Zhao W."/>
            <person name="Tachedjian M."/>
            <person name="Zhu Y."/>
            <person name="Zhou P."/>
            <person name="Jiang X."/>
            <person name="Ng J."/>
            <person name="Yang L."/>
            <person name="Wu L."/>
            <person name="Xiao J."/>
            <person name="Feng Y."/>
            <person name="Chen Y."/>
            <person name="Sun X."/>
            <person name="Zhang Y."/>
            <person name="Marsh G.A."/>
            <person name="Crameri G."/>
            <person name="Broder C.C."/>
            <person name="Frey K.G."/>
            <person name="Wang L.F."/>
            <person name="Wang J."/>
        </authorList>
    </citation>
    <scope>NUCLEOTIDE SEQUENCE [LARGE SCALE GENOMIC DNA]</scope>
</reference>
<protein>
    <submittedName>
        <fullName evidence="1">Uncharacterized protein</fullName>
    </submittedName>
</protein>
<sequence length="124" mass="13559">MPGAVLGQPPARGTLGFVVYVRDSVFSRFVSQPFNVAFILPLRSQHSDFLVAAGPHVLQYPEVSSSRPSARLLWTTVPRSTLKCWPLSFPGPQVPETSVSRRFSSHSLLELAGLRPARGRTATT</sequence>
<dbReference type="Proteomes" id="UP000010556">
    <property type="component" value="Unassembled WGS sequence"/>
</dbReference>
<organism evidence="1 2">
    <name type="scientific">Myotis davidii</name>
    <name type="common">David's myotis</name>
    <dbReference type="NCBI Taxonomy" id="225400"/>
    <lineage>
        <taxon>Eukaryota</taxon>
        <taxon>Metazoa</taxon>
        <taxon>Chordata</taxon>
        <taxon>Craniata</taxon>
        <taxon>Vertebrata</taxon>
        <taxon>Euteleostomi</taxon>
        <taxon>Mammalia</taxon>
        <taxon>Eutheria</taxon>
        <taxon>Laurasiatheria</taxon>
        <taxon>Chiroptera</taxon>
        <taxon>Yangochiroptera</taxon>
        <taxon>Vespertilionidae</taxon>
        <taxon>Myotis</taxon>
    </lineage>
</organism>
<evidence type="ECO:0000313" key="1">
    <source>
        <dbReference type="EMBL" id="ELK36771.1"/>
    </source>
</evidence>
<evidence type="ECO:0000313" key="2">
    <source>
        <dbReference type="Proteomes" id="UP000010556"/>
    </source>
</evidence>
<name>L5MEF7_MYODS</name>
<dbReference type="EMBL" id="KB101169">
    <property type="protein sequence ID" value="ELK36771.1"/>
    <property type="molecule type" value="Genomic_DNA"/>
</dbReference>